<proteinExistence type="predicted"/>
<reference evidence="1 2" key="1">
    <citation type="submission" date="2020-08" db="EMBL/GenBank/DDBJ databases">
        <title>Genome public.</title>
        <authorList>
            <person name="Liu C."/>
            <person name="Sun Q."/>
        </authorList>
    </citation>
    <scope>NUCLEOTIDE SEQUENCE [LARGE SCALE GENOMIC DNA]</scope>
    <source>
        <strain evidence="1 2">BX4</strain>
    </source>
</reference>
<dbReference type="Proteomes" id="UP000597877">
    <property type="component" value="Unassembled WGS sequence"/>
</dbReference>
<organism evidence="1 2">
    <name type="scientific">Eubacterium segne</name>
    <dbReference type="NCBI Taxonomy" id="2763045"/>
    <lineage>
        <taxon>Bacteria</taxon>
        <taxon>Bacillati</taxon>
        <taxon>Bacillota</taxon>
        <taxon>Clostridia</taxon>
        <taxon>Eubacteriales</taxon>
        <taxon>Eubacteriaceae</taxon>
        <taxon>Eubacterium</taxon>
    </lineage>
</organism>
<gene>
    <name evidence="1" type="ORF">H8S00_04845</name>
</gene>
<dbReference type="EMBL" id="JACOOZ010000003">
    <property type="protein sequence ID" value="MBC5667313.1"/>
    <property type="molecule type" value="Genomic_DNA"/>
</dbReference>
<comment type="caution">
    <text evidence="1">The sequence shown here is derived from an EMBL/GenBank/DDBJ whole genome shotgun (WGS) entry which is preliminary data.</text>
</comment>
<evidence type="ECO:0000313" key="1">
    <source>
        <dbReference type="EMBL" id="MBC5667313.1"/>
    </source>
</evidence>
<accession>A0ABR7F151</accession>
<dbReference type="RefSeq" id="WP_186840098.1">
    <property type="nucleotide sequence ID" value="NZ_JACOOZ010000003.1"/>
</dbReference>
<protein>
    <submittedName>
        <fullName evidence="1">Uncharacterized protein</fullName>
    </submittedName>
</protein>
<sequence>MRCRDCPYGCEDFEKYKSYIDKEDIENCIWCDKVGGKVYSFGHCSDWYEQDEKNYKNHSKKKRINKRERYLKHQNHLKYLYETVGGYYPTPVRYVDEIWIKGVGYVKNPKPYYQRLYRGKKSKYLKQLSNRKIRRYKGELHNGYQYIHKIFDWWNEFC</sequence>
<evidence type="ECO:0000313" key="2">
    <source>
        <dbReference type="Proteomes" id="UP000597877"/>
    </source>
</evidence>
<keyword evidence="2" id="KW-1185">Reference proteome</keyword>
<name>A0ABR7F151_9FIRM</name>